<dbReference type="InterPro" id="IPR038737">
    <property type="entry name" value="SF3b_su1-like"/>
</dbReference>
<comment type="subcellular location">
    <subcellularLocation>
        <location evidence="1">Nucleus</location>
    </subcellularLocation>
</comment>
<dbReference type="GO" id="GO:0003729">
    <property type="term" value="F:mRNA binding"/>
    <property type="evidence" value="ECO:0007669"/>
    <property type="project" value="InterPro"/>
</dbReference>
<organism evidence="9 10">
    <name type="scientific">Hanseniaspora valbyensis NRRL Y-1626</name>
    <dbReference type="NCBI Taxonomy" id="766949"/>
    <lineage>
        <taxon>Eukaryota</taxon>
        <taxon>Fungi</taxon>
        <taxon>Dikarya</taxon>
        <taxon>Ascomycota</taxon>
        <taxon>Saccharomycotina</taxon>
        <taxon>Saccharomycetes</taxon>
        <taxon>Saccharomycodales</taxon>
        <taxon>Saccharomycodaceae</taxon>
        <taxon>Hanseniaspora</taxon>
    </lineage>
</organism>
<evidence type="ECO:0000256" key="6">
    <source>
        <dbReference type="ARBA" id="ARBA00023187"/>
    </source>
</evidence>
<evidence type="ECO:0000256" key="3">
    <source>
        <dbReference type="ARBA" id="ARBA00022664"/>
    </source>
</evidence>
<keyword evidence="4" id="KW-0747">Spliceosome</keyword>
<evidence type="ECO:0000259" key="8">
    <source>
        <dbReference type="Pfam" id="PF22646"/>
    </source>
</evidence>
<reference evidence="10" key="1">
    <citation type="journal article" date="2016" name="Proc. Natl. Acad. Sci. U.S.A.">
        <title>Comparative genomics of biotechnologically important yeasts.</title>
        <authorList>
            <person name="Riley R."/>
            <person name="Haridas S."/>
            <person name="Wolfe K.H."/>
            <person name="Lopes M.R."/>
            <person name="Hittinger C.T."/>
            <person name="Goeker M."/>
            <person name="Salamov A.A."/>
            <person name="Wisecaver J.H."/>
            <person name="Long T.M."/>
            <person name="Calvey C.H."/>
            <person name="Aerts A.L."/>
            <person name="Barry K.W."/>
            <person name="Choi C."/>
            <person name="Clum A."/>
            <person name="Coughlan A.Y."/>
            <person name="Deshpande S."/>
            <person name="Douglass A.P."/>
            <person name="Hanson S.J."/>
            <person name="Klenk H.-P."/>
            <person name="LaButti K.M."/>
            <person name="Lapidus A."/>
            <person name="Lindquist E.A."/>
            <person name="Lipzen A.M."/>
            <person name="Meier-Kolthoff J.P."/>
            <person name="Ohm R.A."/>
            <person name="Otillar R.P."/>
            <person name="Pangilinan J.L."/>
            <person name="Peng Y."/>
            <person name="Rokas A."/>
            <person name="Rosa C.A."/>
            <person name="Scheuner C."/>
            <person name="Sibirny A.A."/>
            <person name="Slot J.C."/>
            <person name="Stielow J.B."/>
            <person name="Sun H."/>
            <person name="Kurtzman C.P."/>
            <person name="Blackwell M."/>
            <person name="Grigoriev I.V."/>
            <person name="Jeffries T.W."/>
        </authorList>
    </citation>
    <scope>NUCLEOTIDE SEQUENCE [LARGE SCALE GENOMIC DNA]</scope>
    <source>
        <strain evidence="10">NRRL Y-1626</strain>
    </source>
</reference>
<dbReference type="InterPro" id="IPR016024">
    <property type="entry name" value="ARM-type_fold"/>
</dbReference>
<proteinExistence type="inferred from homology"/>
<dbReference type="OrthoDB" id="3970592at2759"/>
<dbReference type="InterPro" id="IPR054573">
    <property type="entry name" value="PP2A/SF3B1-like_HEAT"/>
</dbReference>
<dbReference type="GO" id="GO:0000245">
    <property type="term" value="P:spliceosomal complex assembly"/>
    <property type="evidence" value="ECO:0007669"/>
    <property type="project" value="InterPro"/>
</dbReference>
<dbReference type="GO" id="GO:0005681">
    <property type="term" value="C:spliceosomal complex"/>
    <property type="evidence" value="ECO:0007669"/>
    <property type="project" value="UniProtKB-KW"/>
</dbReference>
<keyword evidence="7" id="KW-0539">Nucleus</keyword>
<dbReference type="SUPFAM" id="SSF48371">
    <property type="entry name" value="ARM repeat"/>
    <property type="match status" value="1"/>
</dbReference>
<evidence type="ECO:0000256" key="2">
    <source>
        <dbReference type="ARBA" id="ARBA00005754"/>
    </source>
</evidence>
<keyword evidence="5" id="KW-0677">Repeat</keyword>
<keyword evidence="3" id="KW-0507">mRNA processing</keyword>
<dbReference type="Proteomes" id="UP000092321">
    <property type="component" value="Unassembled WGS sequence"/>
</dbReference>
<dbReference type="AlphaFoldDB" id="A0A1B7TGU8"/>
<dbReference type="EMBL" id="LXPE01000006">
    <property type="protein sequence ID" value="OBA27962.1"/>
    <property type="molecule type" value="Genomic_DNA"/>
</dbReference>
<name>A0A1B7TGU8_9ASCO</name>
<evidence type="ECO:0000256" key="1">
    <source>
        <dbReference type="ARBA" id="ARBA00004123"/>
    </source>
</evidence>
<feature type="domain" description="Phosphatase PP2A regulatory subunit A/Splicing factor 3B subunit 1-like HEAT repeat" evidence="8">
    <location>
        <begin position="356"/>
        <end position="426"/>
    </location>
</feature>
<accession>A0A1B7TGU8</accession>
<evidence type="ECO:0000256" key="7">
    <source>
        <dbReference type="ARBA" id="ARBA00023242"/>
    </source>
</evidence>
<dbReference type="Pfam" id="PF22646">
    <property type="entry name" value="PPP2R1A-like_HEAT"/>
    <property type="match status" value="1"/>
</dbReference>
<keyword evidence="10" id="KW-1185">Reference proteome</keyword>
<gene>
    <name evidence="9" type="ORF">HANVADRAFT_22692</name>
</gene>
<evidence type="ECO:0000256" key="5">
    <source>
        <dbReference type="ARBA" id="ARBA00022737"/>
    </source>
</evidence>
<dbReference type="InterPro" id="IPR011989">
    <property type="entry name" value="ARM-like"/>
</dbReference>
<protein>
    <submittedName>
        <fullName evidence="9">ARM repeat-containing protein</fullName>
    </submittedName>
</protein>
<comment type="caution">
    <text evidence="9">The sequence shown here is derived from an EMBL/GenBank/DDBJ whole genome shotgun (WGS) entry which is preliminary data.</text>
</comment>
<comment type="similarity">
    <text evidence="2">Belongs to the SF3B1 family.</text>
</comment>
<evidence type="ECO:0000313" key="10">
    <source>
        <dbReference type="Proteomes" id="UP000092321"/>
    </source>
</evidence>
<keyword evidence="6" id="KW-0508">mRNA splicing</keyword>
<evidence type="ECO:0000256" key="4">
    <source>
        <dbReference type="ARBA" id="ARBA00022728"/>
    </source>
</evidence>
<sequence length="564" mass="63928">NRGKLLAFQVRALASLIPFMDLELTTIYGNQVIDIITKEMNSSVIDMHLTILISIQRLLEAQKFMELNEFKEKLFDPFFTKFWTRQISLTGGKILKAVLFTTSMIAQKAGLIYVIERLVEHLKDKLESLRVMSVSVITRVLKDTPENIVILPPNLEERLVDSLLIAFQEQKTGTNVFVKCFITLSEKLSKRLESYLLPIISTGLNMMSNNNQLLRRNAAELCASMTHICADLGQKELVSKLGAVFYENLGEPIGDVLQHVVRCLAEVVRYTEDLKKLQPPITQLLPTLTPILKNPHIGVCKNLLDLVGQISKRCSDVIPPREWNRVCNELLEIFKSPLKDIRVQANDTFGIIAEGVGPQEIIITLLNNLKMSERQIRLCSSIAMAIIAKACGTFTILPVLMNEYKTPDTNIKNGILKALAFMFEYIGEDCINYVYHMVPMLEHALTDRNIVLRQTASTVVKSLAVSCKSCDREDAFIHFLNLLIPNIFETSPHAIERMRSAITSLRVTIGTDILMQYIWAGLTHPSTTVKESYFAVFNIIKEEEEERLVRCYPLNEVEELINVI</sequence>
<dbReference type="PANTHER" id="PTHR12097">
    <property type="entry name" value="SPLICING FACTOR 3B, SUBUNIT 1-RELATED"/>
    <property type="match status" value="1"/>
</dbReference>
<evidence type="ECO:0000313" key="9">
    <source>
        <dbReference type="EMBL" id="OBA27962.1"/>
    </source>
</evidence>
<feature type="non-terminal residue" evidence="9">
    <location>
        <position position="1"/>
    </location>
</feature>
<dbReference type="Gene3D" id="1.25.10.10">
    <property type="entry name" value="Leucine-rich Repeat Variant"/>
    <property type="match status" value="2"/>
</dbReference>